<dbReference type="WBParaSite" id="SBAD_0000872401-mRNA-1">
    <property type="protein sequence ID" value="SBAD_0000872401-mRNA-1"/>
    <property type="gene ID" value="SBAD_0000872401"/>
</dbReference>
<name>A0A183IXR6_9BILA</name>
<reference evidence="1 2" key="2">
    <citation type="submission" date="2018-11" db="EMBL/GenBank/DDBJ databases">
        <authorList>
            <consortium name="Pathogen Informatics"/>
        </authorList>
    </citation>
    <scope>NUCLEOTIDE SEQUENCE [LARGE SCALE GENOMIC DNA]</scope>
</reference>
<proteinExistence type="predicted"/>
<evidence type="ECO:0000313" key="1">
    <source>
        <dbReference type="EMBL" id="VDP16995.1"/>
    </source>
</evidence>
<organism evidence="3">
    <name type="scientific">Soboliphyme baturini</name>
    <dbReference type="NCBI Taxonomy" id="241478"/>
    <lineage>
        <taxon>Eukaryota</taxon>
        <taxon>Metazoa</taxon>
        <taxon>Ecdysozoa</taxon>
        <taxon>Nematoda</taxon>
        <taxon>Enoplea</taxon>
        <taxon>Dorylaimia</taxon>
        <taxon>Dioctophymatida</taxon>
        <taxon>Dioctophymatoidea</taxon>
        <taxon>Soboliphymatidae</taxon>
        <taxon>Soboliphyme</taxon>
    </lineage>
</organism>
<sequence>MNEFRMVEVNMHVTTLLNSVESATGTVLKYLKQYEQCSCPAEQAIAGPEEQKNFDDNELHLAMLSKTLVDLNSRLDDYTHAIDERVKFYEHCD</sequence>
<accession>A0A183IXR6</accession>
<gene>
    <name evidence="1" type="ORF">SBAD_LOCUS8413</name>
</gene>
<reference evidence="3" key="1">
    <citation type="submission" date="2016-06" db="UniProtKB">
        <authorList>
            <consortium name="WormBaseParasite"/>
        </authorList>
    </citation>
    <scope>IDENTIFICATION</scope>
</reference>
<dbReference type="Proteomes" id="UP000270296">
    <property type="component" value="Unassembled WGS sequence"/>
</dbReference>
<dbReference type="AlphaFoldDB" id="A0A183IXR6"/>
<keyword evidence="2" id="KW-1185">Reference proteome</keyword>
<dbReference type="EMBL" id="UZAM01011566">
    <property type="protein sequence ID" value="VDP16995.1"/>
    <property type="molecule type" value="Genomic_DNA"/>
</dbReference>
<evidence type="ECO:0000313" key="2">
    <source>
        <dbReference type="Proteomes" id="UP000270296"/>
    </source>
</evidence>
<protein>
    <submittedName>
        <fullName evidence="3">Transcriptional regulator</fullName>
    </submittedName>
</protein>
<evidence type="ECO:0000313" key="3">
    <source>
        <dbReference type="WBParaSite" id="SBAD_0000872401-mRNA-1"/>
    </source>
</evidence>